<proteinExistence type="predicted"/>
<dbReference type="SUPFAM" id="SSF51905">
    <property type="entry name" value="FAD/NAD(P)-binding domain"/>
    <property type="match status" value="1"/>
</dbReference>
<dbReference type="InterPro" id="IPR036188">
    <property type="entry name" value="FAD/NAD-bd_sf"/>
</dbReference>
<dbReference type="InterPro" id="IPR018490">
    <property type="entry name" value="cNMP-bd_dom_sf"/>
</dbReference>
<dbReference type="CDD" id="cd00038">
    <property type="entry name" value="CAP_ED"/>
    <property type="match status" value="1"/>
</dbReference>
<dbReference type="PANTHER" id="PTHR48105">
    <property type="entry name" value="THIOREDOXIN REDUCTASE 1-RELATED-RELATED"/>
    <property type="match status" value="1"/>
</dbReference>
<dbReference type="OrthoDB" id="9786503at2"/>
<evidence type="ECO:0000313" key="5">
    <source>
        <dbReference type="EMBL" id="RIV87657.1"/>
    </source>
</evidence>
<dbReference type="Pfam" id="PF07992">
    <property type="entry name" value="Pyr_redox_2"/>
    <property type="match status" value="1"/>
</dbReference>
<evidence type="ECO:0000256" key="1">
    <source>
        <dbReference type="ARBA" id="ARBA00018719"/>
    </source>
</evidence>
<organism evidence="5 6">
    <name type="scientific">Aurantiacibacter zhengii</name>
    <dbReference type="NCBI Taxonomy" id="2307003"/>
    <lineage>
        <taxon>Bacteria</taxon>
        <taxon>Pseudomonadati</taxon>
        <taxon>Pseudomonadota</taxon>
        <taxon>Alphaproteobacteria</taxon>
        <taxon>Sphingomonadales</taxon>
        <taxon>Erythrobacteraceae</taxon>
        <taxon>Aurantiacibacter</taxon>
    </lineage>
</organism>
<dbReference type="PRINTS" id="PR00368">
    <property type="entry name" value="FADPNR"/>
</dbReference>
<dbReference type="PRINTS" id="PR00469">
    <property type="entry name" value="PNDRDTASEII"/>
</dbReference>
<sequence>MESIGADLETMKRVPLADKHVAMIREIASERSYAAGDVIAEVGDPMDEFLYVLEGEIEIADPYSGERMIESTLGPTQFMGEIGFLNEGAWTLPMRAAQDTRVIAAPREEMLALMRRVPELSDHVITVYAARRRRMFEESRSSIKLVGADRDAAVQRVESFLRRNRLPYQSFDLDASDRESVALCTLADHTPAVIFNKDEVIENPTPGKVARRLGLDIDSCRETVYDVLIVGGGPGGVAAAVYAGAEGLCALLVEDTAIGGQAGTSSRIENYMGFPTGISGADLVYRGEIQALKFGTRFAMPRRVEGLEKREDGLFCVTLDDGAQVCAKAVVVGTGVQYRRLPLDRLVEFEGAGVYYAATDMEARFCKGCDAVVIGGGNSAGQAAMFLSRSANHVHLVVRGDSLATSMSDYLSRRLESDSAITIHYETEVSALHGEDHLESLTLNGPDGETRIDTNGLFVMIGAAPNTEWLKGHAMLDERGFVITGENAGGCSQFETSTPGIFAIGDVRSGSVKRVASAVGEGSVVISAAWAHAMA</sequence>
<evidence type="ECO:0000313" key="6">
    <source>
        <dbReference type="Proteomes" id="UP000286576"/>
    </source>
</evidence>
<keyword evidence="6" id="KW-1185">Reference proteome</keyword>
<name>A0A418NU23_9SPHN</name>
<dbReference type="Gene3D" id="2.60.120.10">
    <property type="entry name" value="Jelly Rolls"/>
    <property type="match status" value="1"/>
</dbReference>
<reference evidence="5 6" key="1">
    <citation type="submission" date="2018-08" db="EMBL/GenBank/DDBJ databases">
        <title>Erythrobacter zhengii sp.nov., a bacterium isolated from deep-sea sediment.</title>
        <authorList>
            <person name="Fang C."/>
            <person name="Wu Y.-H."/>
            <person name="Sun C."/>
            <person name="Wang H."/>
            <person name="Cheng H."/>
            <person name="Meng F.-X."/>
            <person name="Wang C.-S."/>
            <person name="Xu X.-W."/>
        </authorList>
    </citation>
    <scope>NUCLEOTIDE SEQUENCE [LARGE SCALE GENOMIC DNA]</scope>
    <source>
        <strain evidence="5 6">V18</strain>
    </source>
</reference>
<evidence type="ECO:0000256" key="2">
    <source>
        <dbReference type="ARBA" id="ARBA00022630"/>
    </source>
</evidence>
<protein>
    <recommendedName>
        <fullName evidence="1">Thioredoxin reductase</fullName>
    </recommendedName>
</protein>
<comment type="caution">
    <text evidence="5">The sequence shown here is derived from an EMBL/GenBank/DDBJ whole genome shotgun (WGS) entry which is preliminary data.</text>
</comment>
<evidence type="ECO:0000256" key="3">
    <source>
        <dbReference type="ARBA" id="ARBA00023002"/>
    </source>
</evidence>
<dbReference type="InterPro" id="IPR050097">
    <property type="entry name" value="Ferredoxin-NADP_redctase_2"/>
</dbReference>
<dbReference type="Gene3D" id="3.50.50.60">
    <property type="entry name" value="FAD/NAD(P)-binding domain"/>
    <property type="match status" value="2"/>
</dbReference>
<dbReference type="InterPro" id="IPR000595">
    <property type="entry name" value="cNMP-bd_dom"/>
</dbReference>
<dbReference type="SMART" id="SM00100">
    <property type="entry name" value="cNMP"/>
    <property type="match status" value="1"/>
</dbReference>
<dbReference type="PROSITE" id="PS50042">
    <property type="entry name" value="CNMP_BINDING_3"/>
    <property type="match status" value="1"/>
</dbReference>
<dbReference type="GO" id="GO:0016491">
    <property type="term" value="F:oxidoreductase activity"/>
    <property type="evidence" value="ECO:0007669"/>
    <property type="project" value="UniProtKB-KW"/>
</dbReference>
<dbReference type="InterPro" id="IPR023753">
    <property type="entry name" value="FAD/NAD-binding_dom"/>
</dbReference>
<evidence type="ECO:0000259" key="4">
    <source>
        <dbReference type="PROSITE" id="PS50042"/>
    </source>
</evidence>
<accession>A0A418NU23</accession>
<gene>
    <name evidence="5" type="ORF">D2V07_04765</name>
</gene>
<dbReference type="InterPro" id="IPR014710">
    <property type="entry name" value="RmlC-like_jellyroll"/>
</dbReference>
<dbReference type="Pfam" id="PF00027">
    <property type="entry name" value="cNMP_binding"/>
    <property type="match status" value="1"/>
</dbReference>
<dbReference type="Proteomes" id="UP000286576">
    <property type="component" value="Unassembled WGS sequence"/>
</dbReference>
<keyword evidence="2" id="KW-0285">Flavoprotein</keyword>
<dbReference type="RefSeq" id="WP_119585296.1">
    <property type="nucleotide sequence ID" value="NZ_CAWODQ010000012.1"/>
</dbReference>
<keyword evidence="3" id="KW-0560">Oxidoreductase</keyword>
<feature type="domain" description="Cyclic nucleotide-binding" evidence="4">
    <location>
        <begin position="30"/>
        <end position="131"/>
    </location>
</feature>
<dbReference type="EMBL" id="QXFL01000002">
    <property type="protein sequence ID" value="RIV87657.1"/>
    <property type="molecule type" value="Genomic_DNA"/>
</dbReference>
<dbReference type="AlphaFoldDB" id="A0A418NU23"/>
<dbReference type="SUPFAM" id="SSF51206">
    <property type="entry name" value="cAMP-binding domain-like"/>
    <property type="match status" value="1"/>
</dbReference>